<dbReference type="EMBL" id="JACCJZ010000014">
    <property type="protein sequence ID" value="NYZ62629.1"/>
    <property type="molecule type" value="Genomic_DNA"/>
</dbReference>
<evidence type="ECO:0000256" key="2">
    <source>
        <dbReference type="ARBA" id="ARBA00022801"/>
    </source>
</evidence>
<organism evidence="5 6">
    <name type="scientific">Luteimonas deserti</name>
    <dbReference type="NCBI Taxonomy" id="2752306"/>
    <lineage>
        <taxon>Bacteria</taxon>
        <taxon>Pseudomonadati</taxon>
        <taxon>Pseudomonadota</taxon>
        <taxon>Gammaproteobacteria</taxon>
        <taxon>Lysobacterales</taxon>
        <taxon>Lysobacteraceae</taxon>
        <taxon>Luteimonas</taxon>
    </lineage>
</organism>
<keyword evidence="2 4" id="KW-0378">Hydrolase</keyword>
<gene>
    <name evidence="5" type="primary">maf</name>
    <name evidence="5" type="ORF">H0E82_07595</name>
</gene>
<evidence type="ECO:0000256" key="3">
    <source>
        <dbReference type="ARBA" id="ARBA00023080"/>
    </source>
</evidence>
<feature type="site" description="Important for substrate specificity" evidence="4">
    <location>
        <position position="10"/>
    </location>
</feature>
<name>A0A7Z0TVU5_9GAMM</name>
<comment type="cofactor">
    <cofactor evidence="1 4">
        <name>a divalent metal cation</name>
        <dbReference type="ChEBI" id="CHEBI:60240"/>
    </cofactor>
</comment>
<sequence>MLLLASQSPRRRALLARLGLPFEVVDVTVPEQREPGEAAAEYVRRVAREKAGAGLLAVAAAADAVVLGADTEVVLDGEVFGKPRDDADAARMLRRLSGRTHDVISSVALVSAGREAWATVITEVTFDALDAATIAAYVASGEPRGKAGAYAIQGGAELFVSRMAGSHSGVVGLPLQQTAALLRGFGLEPRPFAAHDGA</sequence>
<dbReference type="InterPro" id="IPR003697">
    <property type="entry name" value="Maf-like"/>
</dbReference>
<dbReference type="GO" id="GO:0005737">
    <property type="term" value="C:cytoplasm"/>
    <property type="evidence" value="ECO:0007669"/>
    <property type="project" value="UniProtKB-SubCell"/>
</dbReference>
<dbReference type="Pfam" id="PF02545">
    <property type="entry name" value="Maf"/>
    <property type="match status" value="1"/>
</dbReference>
<dbReference type="HAMAP" id="MF_00528">
    <property type="entry name" value="Maf"/>
    <property type="match status" value="1"/>
</dbReference>
<keyword evidence="4" id="KW-0963">Cytoplasm</keyword>
<feature type="site" description="Important for substrate specificity" evidence="4">
    <location>
        <position position="153"/>
    </location>
</feature>
<comment type="function">
    <text evidence="4">Nucleoside triphosphate pyrophosphatase that hydrolyzes dTTP and UTP. May have a dual role in cell division arrest and in preventing the incorporation of modified nucleotides into cellular nucleic acids.</text>
</comment>
<dbReference type="Gene3D" id="3.90.950.10">
    <property type="match status" value="1"/>
</dbReference>
<dbReference type="GO" id="GO:0047429">
    <property type="term" value="F:nucleoside triphosphate diphosphatase activity"/>
    <property type="evidence" value="ECO:0007669"/>
    <property type="project" value="UniProtKB-EC"/>
</dbReference>
<dbReference type="Proteomes" id="UP000589896">
    <property type="component" value="Unassembled WGS sequence"/>
</dbReference>
<keyword evidence="6" id="KW-1185">Reference proteome</keyword>
<comment type="caution">
    <text evidence="5">The sequence shown here is derived from an EMBL/GenBank/DDBJ whole genome shotgun (WGS) entry which is preliminary data.</text>
</comment>
<dbReference type="NCBIfam" id="TIGR00172">
    <property type="entry name" value="maf"/>
    <property type="match status" value="1"/>
</dbReference>
<feature type="active site" description="Proton acceptor" evidence="4">
    <location>
        <position position="70"/>
    </location>
</feature>
<dbReference type="PANTHER" id="PTHR43213">
    <property type="entry name" value="BIFUNCTIONAL DTTP/UTP PYROPHOSPHATASE/METHYLTRANSFERASE PROTEIN-RELATED"/>
    <property type="match status" value="1"/>
</dbReference>
<dbReference type="PANTHER" id="PTHR43213:SF5">
    <property type="entry name" value="BIFUNCTIONAL DTTP_UTP PYROPHOSPHATASE_METHYLTRANSFERASE PROTEIN-RELATED"/>
    <property type="match status" value="1"/>
</dbReference>
<comment type="subcellular location">
    <subcellularLocation>
        <location evidence="4">Cytoplasm</location>
    </subcellularLocation>
</comment>
<dbReference type="GO" id="GO:0009117">
    <property type="term" value="P:nucleotide metabolic process"/>
    <property type="evidence" value="ECO:0007669"/>
    <property type="project" value="UniProtKB-KW"/>
</dbReference>
<comment type="catalytic activity">
    <reaction evidence="4">
        <text>UTP + H2O = UMP + diphosphate + H(+)</text>
        <dbReference type="Rhea" id="RHEA:29395"/>
        <dbReference type="ChEBI" id="CHEBI:15377"/>
        <dbReference type="ChEBI" id="CHEBI:15378"/>
        <dbReference type="ChEBI" id="CHEBI:33019"/>
        <dbReference type="ChEBI" id="CHEBI:46398"/>
        <dbReference type="ChEBI" id="CHEBI:57865"/>
        <dbReference type="EC" id="3.6.1.9"/>
    </reaction>
</comment>
<feature type="site" description="Important for substrate specificity" evidence="4">
    <location>
        <position position="71"/>
    </location>
</feature>
<dbReference type="EC" id="3.6.1.9" evidence="4"/>
<reference evidence="5 6" key="1">
    <citation type="submission" date="2020-07" db="EMBL/GenBank/DDBJ databases">
        <title>isolation of Luteimonas sp. SJ-16.</title>
        <authorList>
            <person name="Huang X.-X."/>
            <person name="Xu L."/>
            <person name="Sun J.-Q."/>
        </authorList>
    </citation>
    <scope>NUCLEOTIDE SEQUENCE [LARGE SCALE GENOMIC DNA]</scope>
    <source>
        <strain evidence="5 6">SJ-16</strain>
    </source>
</reference>
<dbReference type="RefSeq" id="WP_180544861.1">
    <property type="nucleotide sequence ID" value="NZ_JACCJZ010000014.1"/>
</dbReference>
<dbReference type="InterPro" id="IPR029001">
    <property type="entry name" value="ITPase-like_fam"/>
</dbReference>
<dbReference type="PIRSF" id="PIRSF006305">
    <property type="entry name" value="Maf"/>
    <property type="match status" value="1"/>
</dbReference>
<evidence type="ECO:0000313" key="5">
    <source>
        <dbReference type="EMBL" id="NYZ62629.1"/>
    </source>
</evidence>
<dbReference type="AlphaFoldDB" id="A0A7Z0TVU5"/>
<protein>
    <recommendedName>
        <fullName evidence="4">dTTP/UTP pyrophosphatase</fullName>
        <shortName evidence="4">dTTPase/UTPase</shortName>
        <ecNumber evidence="4">3.6.1.9</ecNumber>
    </recommendedName>
    <alternativeName>
        <fullName evidence="4">Nucleoside triphosphate pyrophosphatase</fullName>
    </alternativeName>
    <alternativeName>
        <fullName evidence="4">Nucleotide pyrophosphatase</fullName>
        <shortName evidence="4">Nucleotide PPase</shortName>
    </alternativeName>
</protein>
<evidence type="ECO:0000256" key="4">
    <source>
        <dbReference type="HAMAP-Rule" id="MF_00528"/>
    </source>
</evidence>
<comment type="catalytic activity">
    <reaction evidence="4">
        <text>dTTP + H2O = dTMP + diphosphate + H(+)</text>
        <dbReference type="Rhea" id="RHEA:28534"/>
        <dbReference type="ChEBI" id="CHEBI:15377"/>
        <dbReference type="ChEBI" id="CHEBI:15378"/>
        <dbReference type="ChEBI" id="CHEBI:33019"/>
        <dbReference type="ChEBI" id="CHEBI:37568"/>
        <dbReference type="ChEBI" id="CHEBI:63528"/>
        <dbReference type="EC" id="3.6.1.9"/>
    </reaction>
</comment>
<comment type="caution">
    <text evidence="4">Lacks conserved residue(s) required for the propagation of feature annotation.</text>
</comment>
<accession>A0A7Z0TVU5</accession>
<keyword evidence="3 4" id="KW-0546">Nucleotide metabolism</keyword>
<dbReference type="CDD" id="cd00555">
    <property type="entry name" value="Maf"/>
    <property type="match status" value="1"/>
</dbReference>
<proteinExistence type="inferred from homology"/>
<dbReference type="SUPFAM" id="SSF52972">
    <property type="entry name" value="ITPase-like"/>
    <property type="match status" value="1"/>
</dbReference>
<comment type="similarity">
    <text evidence="4">Belongs to the Maf family. YhdE subfamily.</text>
</comment>
<evidence type="ECO:0000313" key="6">
    <source>
        <dbReference type="Proteomes" id="UP000589896"/>
    </source>
</evidence>
<evidence type="ECO:0000256" key="1">
    <source>
        <dbReference type="ARBA" id="ARBA00001968"/>
    </source>
</evidence>